<dbReference type="EMBL" id="CAUYUJ010005958">
    <property type="protein sequence ID" value="CAK0815599.1"/>
    <property type="molecule type" value="Genomic_DNA"/>
</dbReference>
<proteinExistence type="predicted"/>
<comment type="caution">
    <text evidence="2">The sequence shown here is derived from an EMBL/GenBank/DDBJ whole genome shotgun (WGS) entry which is preliminary data.</text>
</comment>
<feature type="region of interest" description="Disordered" evidence="1">
    <location>
        <begin position="88"/>
        <end position="160"/>
    </location>
</feature>
<reference evidence="2" key="1">
    <citation type="submission" date="2023-10" db="EMBL/GenBank/DDBJ databases">
        <authorList>
            <person name="Chen Y."/>
            <person name="Shah S."/>
            <person name="Dougan E. K."/>
            <person name="Thang M."/>
            <person name="Chan C."/>
        </authorList>
    </citation>
    <scope>NUCLEOTIDE SEQUENCE [LARGE SCALE GENOMIC DNA]</scope>
</reference>
<evidence type="ECO:0000313" key="2">
    <source>
        <dbReference type="EMBL" id="CAK0815599.1"/>
    </source>
</evidence>
<feature type="compositionally biased region" description="Basic and acidic residues" evidence="1">
    <location>
        <begin position="123"/>
        <end position="139"/>
    </location>
</feature>
<accession>A0ABN9RAQ4</accession>
<protein>
    <submittedName>
        <fullName evidence="2">Uncharacterized protein</fullName>
    </submittedName>
</protein>
<gene>
    <name evidence="2" type="ORF">PCOR1329_LOCUS18839</name>
</gene>
<sequence>MLKFMILFSCRGKWLPLASLMKVQPSIGTWVREYLPDRTSPVFERLLEIPPPPERHAEAAAAAAAAGPPALLPISRALREARKVTLPIGAPHGAPLRPALGAEGDLQRGAPKGPVTLAASMHAEIDRGGPARAGGEEAPHFGASPRYSVRRARPARPGLA</sequence>
<keyword evidence="3" id="KW-1185">Reference proteome</keyword>
<evidence type="ECO:0000313" key="3">
    <source>
        <dbReference type="Proteomes" id="UP001189429"/>
    </source>
</evidence>
<dbReference type="Proteomes" id="UP001189429">
    <property type="component" value="Unassembled WGS sequence"/>
</dbReference>
<name>A0ABN9RAQ4_9DINO</name>
<organism evidence="2 3">
    <name type="scientific">Prorocentrum cordatum</name>
    <dbReference type="NCBI Taxonomy" id="2364126"/>
    <lineage>
        <taxon>Eukaryota</taxon>
        <taxon>Sar</taxon>
        <taxon>Alveolata</taxon>
        <taxon>Dinophyceae</taxon>
        <taxon>Prorocentrales</taxon>
        <taxon>Prorocentraceae</taxon>
        <taxon>Prorocentrum</taxon>
    </lineage>
</organism>
<evidence type="ECO:0000256" key="1">
    <source>
        <dbReference type="SAM" id="MobiDB-lite"/>
    </source>
</evidence>